<dbReference type="InterPro" id="IPR036291">
    <property type="entry name" value="NAD(P)-bd_dom_sf"/>
</dbReference>
<gene>
    <name evidence="3" type="ORF">Lbir_0690</name>
    <name evidence="4" type="ORF">NCTC12437_01233</name>
</gene>
<keyword evidence="1" id="KW-0472">Membrane</keyword>
<dbReference type="OrthoDB" id="9776313at2"/>
<feature type="transmembrane region" description="Helical" evidence="1">
    <location>
        <begin position="410"/>
        <end position="426"/>
    </location>
</feature>
<dbReference type="InterPro" id="IPR051207">
    <property type="entry name" value="ComplexI_NDUFA9_subunit"/>
</dbReference>
<dbReference type="Gene3D" id="3.40.50.720">
    <property type="entry name" value="NAD(P)-binding Rossmann-like Domain"/>
    <property type="match status" value="1"/>
</dbReference>
<dbReference type="Proteomes" id="UP000054735">
    <property type="component" value="Unassembled WGS sequence"/>
</dbReference>
<dbReference type="AlphaFoldDB" id="A0A378I9N8"/>
<dbReference type="EMBL" id="LNXT01000008">
    <property type="protein sequence ID" value="KTC74657.1"/>
    <property type="molecule type" value="Genomic_DNA"/>
</dbReference>
<proteinExistence type="predicted"/>
<dbReference type="EMBL" id="UGNW01000001">
    <property type="protein sequence ID" value="STX31460.1"/>
    <property type="molecule type" value="Genomic_DNA"/>
</dbReference>
<accession>A0A378I9N8</accession>
<evidence type="ECO:0000256" key="1">
    <source>
        <dbReference type="SAM" id="Phobius"/>
    </source>
</evidence>
<evidence type="ECO:0000313" key="4">
    <source>
        <dbReference type="EMBL" id="STX31460.1"/>
    </source>
</evidence>
<dbReference type="InterPro" id="IPR001509">
    <property type="entry name" value="Epimerase_deHydtase"/>
</dbReference>
<feature type="domain" description="NAD-dependent epimerase/dehydratase" evidence="2">
    <location>
        <begin position="3"/>
        <end position="197"/>
    </location>
</feature>
<reference evidence="3 5" key="1">
    <citation type="submission" date="2015-11" db="EMBL/GenBank/DDBJ databases">
        <title>Genomic analysis of 38 Legionella species identifies large and diverse effector repertoires.</title>
        <authorList>
            <person name="Burstein D."/>
            <person name="Amaro F."/>
            <person name="Zusman T."/>
            <person name="Lifshitz Z."/>
            <person name="Cohen O."/>
            <person name="Gilbert J.A."/>
            <person name="Pupko T."/>
            <person name="Shuman H.A."/>
            <person name="Segal G."/>
        </authorList>
    </citation>
    <scope>NUCLEOTIDE SEQUENCE [LARGE SCALE GENOMIC DNA]</scope>
    <source>
        <strain evidence="3 5">CDC#1407-AL-14</strain>
    </source>
</reference>
<dbReference type="SUPFAM" id="SSF51735">
    <property type="entry name" value="NAD(P)-binding Rossmann-fold domains"/>
    <property type="match status" value="1"/>
</dbReference>
<dbReference type="PANTHER" id="PTHR12126">
    <property type="entry name" value="NADH-UBIQUINONE OXIDOREDUCTASE 39 KDA SUBUNIT-RELATED"/>
    <property type="match status" value="1"/>
</dbReference>
<sequence>MNIMVLGATGFVGTHLIRKLLDQGHQIVAVARQPELAKSLFPSASIIECDFNVPQSIEEWFPRLNNIDVIINCIGIFYHRDASIIWQVHFNSPRIIFETAAKTNVKRIIQISALGIENYDTEYAKSKLELDNFLLQLPIQSIILRPSFIYGPGAEGGMELFTTVSSFPLIFLPGKGEQQLQPIHIDKLCAAISNLCERSLKHSMILTAASSDALSIKAILKCLRKWLNLPKTVCLPVPITFIRIAAWFGNLSSSSKLNSAALSMLGSSNTATKADTDAFYQISDVSPESFEEEIFKTSSTRADLLQARLGWLRPLLRISLVFMWLASAVTSAFFARETSYMLLTQAGLDSFWHPVLLYGASTVNLMIAISLLFNYRTKLNCIVQLIVILIYTLIISVQLPNFWLEPFGSIVKNIPVAVSILMLYFTEPVSASLRRRSNSWIA</sequence>
<keyword evidence="1" id="KW-0812">Transmembrane</keyword>
<dbReference type="Proteomes" id="UP000255066">
    <property type="component" value="Unassembled WGS sequence"/>
</dbReference>
<feature type="transmembrane region" description="Helical" evidence="1">
    <location>
        <begin position="315"/>
        <end position="335"/>
    </location>
</feature>
<dbReference type="Pfam" id="PF01370">
    <property type="entry name" value="Epimerase"/>
    <property type="match status" value="1"/>
</dbReference>
<dbReference type="STRING" id="28083.Lbir_0690"/>
<dbReference type="InterPro" id="IPR025695">
    <property type="entry name" value="DoxX-like"/>
</dbReference>
<name>A0A378I9N8_9GAMM</name>
<dbReference type="GO" id="GO:0044877">
    <property type="term" value="F:protein-containing complex binding"/>
    <property type="evidence" value="ECO:0007669"/>
    <property type="project" value="TreeGrafter"/>
</dbReference>
<feature type="transmembrane region" description="Helical" evidence="1">
    <location>
        <begin position="355"/>
        <end position="375"/>
    </location>
</feature>
<dbReference type="Pfam" id="PF13781">
    <property type="entry name" value="DoxX_3"/>
    <property type="match status" value="1"/>
</dbReference>
<protein>
    <submittedName>
        <fullName evidence="4">Oxidoreductase</fullName>
    </submittedName>
</protein>
<keyword evidence="5" id="KW-1185">Reference proteome</keyword>
<dbReference type="RefSeq" id="WP_058522801.1">
    <property type="nucleotide sequence ID" value="NZ_CAAAHV010000005.1"/>
</dbReference>
<evidence type="ECO:0000313" key="6">
    <source>
        <dbReference type="Proteomes" id="UP000255066"/>
    </source>
</evidence>
<reference evidence="4 6" key="2">
    <citation type="submission" date="2018-06" db="EMBL/GenBank/DDBJ databases">
        <authorList>
            <consortium name="Pathogen Informatics"/>
            <person name="Doyle S."/>
        </authorList>
    </citation>
    <scope>NUCLEOTIDE SEQUENCE [LARGE SCALE GENOMIC DNA]</scope>
    <source>
        <strain evidence="4 6">NCTC12437</strain>
    </source>
</reference>
<organism evidence="4 6">
    <name type="scientific">Legionella birminghamensis</name>
    <dbReference type="NCBI Taxonomy" id="28083"/>
    <lineage>
        <taxon>Bacteria</taxon>
        <taxon>Pseudomonadati</taxon>
        <taxon>Pseudomonadota</taxon>
        <taxon>Gammaproteobacteria</taxon>
        <taxon>Legionellales</taxon>
        <taxon>Legionellaceae</taxon>
        <taxon>Legionella</taxon>
    </lineage>
</organism>
<evidence type="ECO:0000313" key="3">
    <source>
        <dbReference type="EMBL" id="KTC74657.1"/>
    </source>
</evidence>
<keyword evidence="1" id="KW-1133">Transmembrane helix</keyword>
<evidence type="ECO:0000259" key="2">
    <source>
        <dbReference type="Pfam" id="PF01370"/>
    </source>
</evidence>
<feature type="transmembrane region" description="Helical" evidence="1">
    <location>
        <begin position="382"/>
        <end position="404"/>
    </location>
</feature>
<dbReference type="PANTHER" id="PTHR12126:SF11">
    <property type="entry name" value="NADH DEHYDROGENASE [UBIQUINONE] 1 ALPHA SUBCOMPLEX SUBUNIT 9, MITOCHONDRIAL"/>
    <property type="match status" value="1"/>
</dbReference>
<evidence type="ECO:0000313" key="5">
    <source>
        <dbReference type="Proteomes" id="UP000054735"/>
    </source>
</evidence>